<keyword evidence="1" id="KW-1133">Transmembrane helix</keyword>
<reference evidence="2" key="1">
    <citation type="submission" date="2021-12" db="EMBL/GenBank/DDBJ databases">
        <title>Comparative genomics, transcriptomics and evolutionary studies reveal genomic signatures of adaptation to plant cell wall in hemibiotrophic fungi.</title>
        <authorList>
            <consortium name="DOE Joint Genome Institute"/>
            <person name="Baroncelli R."/>
            <person name="Diaz J.F."/>
            <person name="Benocci T."/>
            <person name="Peng M."/>
            <person name="Battaglia E."/>
            <person name="Haridas S."/>
            <person name="Andreopoulos W."/>
            <person name="Labutti K."/>
            <person name="Pangilinan J."/>
            <person name="Floch G.L."/>
            <person name="Makela M.R."/>
            <person name="Henrissat B."/>
            <person name="Grigoriev I.V."/>
            <person name="Crouch J.A."/>
            <person name="De Vries R.P."/>
            <person name="Sukno S.A."/>
            <person name="Thon M.R."/>
        </authorList>
    </citation>
    <scope>NUCLEOTIDE SEQUENCE</scope>
    <source>
        <strain evidence="2">CBS 112980</strain>
    </source>
</reference>
<dbReference type="Proteomes" id="UP001244207">
    <property type="component" value="Unassembled WGS sequence"/>
</dbReference>
<proteinExistence type="predicted"/>
<protein>
    <submittedName>
        <fullName evidence="2">Uncharacterized protein</fullName>
    </submittedName>
</protein>
<keyword evidence="1" id="KW-0472">Membrane</keyword>
<dbReference type="EMBL" id="JAHMHS010000042">
    <property type="protein sequence ID" value="KAK1725341.1"/>
    <property type="molecule type" value="Genomic_DNA"/>
</dbReference>
<feature type="transmembrane region" description="Helical" evidence="1">
    <location>
        <begin position="61"/>
        <end position="80"/>
    </location>
</feature>
<organism evidence="2 3">
    <name type="scientific">Glomerella acutata</name>
    <name type="common">Colletotrichum acutatum</name>
    <dbReference type="NCBI Taxonomy" id="27357"/>
    <lineage>
        <taxon>Eukaryota</taxon>
        <taxon>Fungi</taxon>
        <taxon>Dikarya</taxon>
        <taxon>Ascomycota</taxon>
        <taxon>Pezizomycotina</taxon>
        <taxon>Sordariomycetes</taxon>
        <taxon>Hypocreomycetidae</taxon>
        <taxon>Glomerellales</taxon>
        <taxon>Glomerellaceae</taxon>
        <taxon>Colletotrichum</taxon>
        <taxon>Colletotrichum acutatum species complex</taxon>
    </lineage>
</organism>
<gene>
    <name evidence="2" type="ORF">BDZ83DRAFT_305478</name>
</gene>
<sequence length="100" mass="11214">MRFSSTSIGLDFGVGQRKINIVIMCLSLNMASGMLVVCACASLRIWEHIVSHRSVPSPSKFWLWISCLPPLLLFFLYTLGSGNTGCDLRRLFFEGYMSFA</sequence>
<dbReference type="RefSeq" id="XP_060365396.1">
    <property type="nucleotide sequence ID" value="XM_060502276.1"/>
</dbReference>
<feature type="transmembrane region" description="Helical" evidence="1">
    <location>
        <begin position="21"/>
        <end position="46"/>
    </location>
</feature>
<keyword evidence="3" id="KW-1185">Reference proteome</keyword>
<comment type="caution">
    <text evidence="2">The sequence shown here is derived from an EMBL/GenBank/DDBJ whole genome shotgun (WGS) entry which is preliminary data.</text>
</comment>
<evidence type="ECO:0000256" key="1">
    <source>
        <dbReference type="SAM" id="Phobius"/>
    </source>
</evidence>
<keyword evidence="1" id="KW-0812">Transmembrane</keyword>
<accession>A0AAD8XGG1</accession>
<evidence type="ECO:0000313" key="3">
    <source>
        <dbReference type="Proteomes" id="UP001244207"/>
    </source>
</evidence>
<dbReference type="AlphaFoldDB" id="A0AAD8XGG1"/>
<dbReference type="GeneID" id="85386175"/>
<evidence type="ECO:0000313" key="2">
    <source>
        <dbReference type="EMBL" id="KAK1725341.1"/>
    </source>
</evidence>
<name>A0AAD8XGG1_GLOAC</name>